<sequence>MSQPPPSPSLPPTSSTTTITTPPPSNTATGNDDRTTSPYQPPSWFLSFSAAMVPFCVFCYGHSRGVTTRVVDRVVKSPVGVYGLFALPFLTLGMEKSVYDTVQAWQGIDPNERPADRGGFPSGGAELPSFSLIPVRKFDRRTLTQTANDDPQ</sequence>
<dbReference type="EMBL" id="JALLBG020000149">
    <property type="protein sequence ID" value="KAL3761504.1"/>
    <property type="molecule type" value="Genomic_DNA"/>
</dbReference>
<proteinExistence type="predicted"/>
<feature type="region of interest" description="Disordered" evidence="1">
    <location>
        <begin position="109"/>
        <end position="128"/>
    </location>
</feature>
<evidence type="ECO:0000256" key="2">
    <source>
        <dbReference type="SAM" id="Phobius"/>
    </source>
</evidence>
<dbReference type="Proteomes" id="UP001530293">
    <property type="component" value="Unassembled WGS sequence"/>
</dbReference>
<name>A0ABD3MFS4_9STRA</name>
<reference evidence="3 4" key="1">
    <citation type="submission" date="2024-10" db="EMBL/GenBank/DDBJ databases">
        <title>Updated reference genomes for cyclostephanoid diatoms.</title>
        <authorList>
            <person name="Roberts W.R."/>
            <person name="Alverson A.J."/>
        </authorList>
    </citation>
    <scope>NUCLEOTIDE SEQUENCE [LARGE SCALE GENOMIC DNA]</scope>
    <source>
        <strain evidence="3 4">AJA232-27</strain>
    </source>
</reference>
<keyword evidence="2" id="KW-0812">Transmembrane</keyword>
<protein>
    <submittedName>
        <fullName evidence="3">Uncharacterized protein</fullName>
    </submittedName>
</protein>
<feature type="region of interest" description="Disordered" evidence="1">
    <location>
        <begin position="1"/>
        <end position="37"/>
    </location>
</feature>
<evidence type="ECO:0000313" key="3">
    <source>
        <dbReference type="EMBL" id="KAL3761504.1"/>
    </source>
</evidence>
<comment type="caution">
    <text evidence="3">The sequence shown here is derived from an EMBL/GenBank/DDBJ whole genome shotgun (WGS) entry which is preliminary data.</text>
</comment>
<keyword evidence="2" id="KW-0472">Membrane</keyword>
<evidence type="ECO:0000313" key="4">
    <source>
        <dbReference type="Proteomes" id="UP001530293"/>
    </source>
</evidence>
<evidence type="ECO:0000256" key="1">
    <source>
        <dbReference type="SAM" id="MobiDB-lite"/>
    </source>
</evidence>
<accession>A0ABD3MFS4</accession>
<feature type="transmembrane region" description="Helical" evidence="2">
    <location>
        <begin position="44"/>
        <end position="63"/>
    </location>
</feature>
<keyword evidence="4" id="KW-1185">Reference proteome</keyword>
<keyword evidence="2" id="KW-1133">Transmembrane helix</keyword>
<organism evidence="3 4">
    <name type="scientific">Discostella pseudostelligera</name>
    <dbReference type="NCBI Taxonomy" id="259834"/>
    <lineage>
        <taxon>Eukaryota</taxon>
        <taxon>Sar</taxon>
        <taxon>Stramenopiles</taxon>
        <taxon>Ochrophyta</taxon>
        <taxon>Bacillariophyta</taxon>
        <taxon>Coscinodiscophyceae</taxon>
        <taxon>Thalassiosirophycidae</taxon>
        <taxon>Stephanodiscales</taxon>
        <taxon>Stephanodiscaceae</taxon>
        <taxon>Discostella</taxon>
    </lineage>
</organism>
<gene>
    <name evidence="3" type="ORF">ACHAWU_006534</name>
</gene>
<feature type="compositionally biased region" description="Pro residues" evidence="1">
    <location>
        <begin position="1"/>
        <end position="11"/>
    </location>
</feature>
<dbReference type="AlphaFoldDB" id="A0ABD3MFS4"/>